<dbReference type="Proteomes" id="UP000515489">
    <property type="component" value="Chromosome"/>
</dbReference>
<protein>
    <submittedName>
        <fullName evidence="1">Uncharacterized protein</fullName>
    </submittedName>
</protein>
<dbReference type="RefSeq" id="WP_185886689.1">
    <property type="nucleotide sequence ID" value="NZ_CP060202.1"/>
</dbReference>
<name>A0A7G7W315_9BACT</name>
<evidence type="ECO:0000313" key="2">
    <source>
        <dbReference type="Proteomes" id="UP000515489"/>
    </source>
</evidence>
<accession>A0A7G7W315</accession>
<gene>
    <name evidence="1" type="ORF">H4317_11205</name>
</gene>
<reference evidence="1 2" key="1">
    <citation type="submission" date="2020-08" db="EMBL/GenBank/DDBJ databases">
        <title>Hymenobacter sp. S2-20-2 genome sequencing.</title>
        <authorList>
            <person name="Jin L."/>
        </authorList>
    </citation>
    <scope>NUCLEOTIDE SEQUENCE [LARGE SCALE GENOMIC DNA]</scope>
    <source>
        <strain evidence="1 2">S2-20-2</strain>
    </source>
</reference>
<sequence>MMRRIYFAAAVLVPTEPVYNDADAAAFLSAAGIGNAAQQQAVHRLAVELKEAGLWAKLHAVYPFVGGTAQAHKLNLKNPADTDAAFRLTFVGAPVHSAGGVQWDGATQYADTHYVPSVQLSGSSGAALGYYSTTNSVAGDVYEMGAYVSASNAFFVCVNNGAFSPARPFYAAFGNQQGANSSDSRGNYVVRRAAGSPAGARLFRNGGEQNPAAATQTDSTGPPACSVTLGVLNVNGGLYGYSNRACAFAHLGPELSDAEIAALHACTQTFQTTLNRAV</sequence>
<evidence type="ECO:0000313" key="1">
    <source>
        <dbReference type="EMBL" id="QNH60758.1"/>
    </source>
</evidence>
<dbReference type="EMBL" id="CP060202">
    <property type="protein sequence ID" value="QNH60758.1"/>
    <property type="molecule type" value="Genomic_DNA"/>
</dbReference>
<organism evidence="1 2">
    <name type="scientific">Hymenobacter sediminicola</name>
    <dbReference type="NCBI Taxonomy" id="2761579"/>
    <lineage>
        <taxon>Bacteria</taxon>
        <taxon>Pseudomonadati</taxon>
        <taxon>Bacteroidota</taxon>
        <taxon>Cytophagia</taxon>
        <taxon>Cytophagales</taxon>
        <taxon>Hymenobacteraceae</taxon>
        <taxon>Hymenobacter</taxon>
    </lineage>
</organism>
<dbReference type="KEGG" id="hsk:H4317_11205"/>
<keyword evidence="2" id="KW-1185">Reference proteome</keyword>
<proteinExistence type="predicted"/>
<dbReference type="AlphaFoldDB" id="A0A7G7W315"/>